<sequence length="477" mass="52651">MFKGKKQKTIITSLIVGISLTLTACEWAEDLLDEVSDSTSSTGYYQFVNLVPQSPIIEFLVDDQSIAELAFGDASTIESVAKDSYDLGFNQILPNSSNDEFTSNDGVSVSNDIISTYIIYGDTDVPSSLTLTTDISELFDEDFDENYDAIIQFIHLSNSAFDIDVYWLNEGEDLLNKVADHTLSYENSSDEVEIQSGIYKLVLTESGTDNIIASSDSITVSTGDAQIFALTNYLTAGSDDPVYSIINIETDSARELTNEAQAAKIRFSHGISAPDYSDIFLDIYLTDSDIDNEANLIANTLEFGALSNLVDIEIENVDTSDTRSFYIMDSIKEEKIDTFSVDLQPSSRMLILTSGDTSSSITVNDYEEELRIIDTHAKVLISHSIDDIKSDAIDVLIINDGSNPDTYSAQIELSYMGNADYELESGDYDVYIYNASTGELIIETSLRGIEKGEVVNLIATDYTYGGTPYQLHTYYNE</sequence>
<dbReference type="RefSeq" id="WP_248956433.1">
    <property type="nucleotide sequence ID" value="NZ_JAKIKU010000009.1"/>
</dbReference>
<organism evidence="2 3">
    <name type="scientific">Shewanella electrodiphila</name>
    <dbReference type="NCBI Taxonomy" id="934143"/>
    <lineage>
        <taxon>Bacteria</taxon>
        <taxon>Pseudomonadati</taxon>
        <taxon>Pseudomonadota</taxon>
        <taxon>Gammaproteobacteria</taxon>
        <taxon>Alteromonadales</taxon>
        <taxon>Shewanellaceae</taxon>
        <taxon>Shewanella</taxon>
    </lineage>
</organism>
<keyword evidence="3" id="KW-1185">Reference proteome</keyword>
<dbReference type="Proteomes" id="UP001202134">
    <property type="component" value="Unassembled WGS sequence"/>
</dbReference>
<reference evidence="2 3" key="1">
    <citation type="submission" date="2022-01" db="EMBL/GenBank/DDBJ databases">
        <title>Whole genome-based taxonomy of the Shewanellaceae.</title>
        <authorList>
            <person name="Martin-Rodriguez A.J."/>
        </authorList>
    </citation>
    <scope>NUCLEOTIDE SEQUENCE [LARGE SCALE GENOMIC DNA]</scope>
    <source>
        <strain evidence="2 3">DSM 24955</strain>
    </source>
</reference>
<keyword evidence="1" id="KW-0732">Signal</keyword>
<feature type="signal peptide" evidence="1">
    <location>
        <begin position="1"/>
        <end position="24"/>
    </location>
</feature>
<protein>
    <submittedName>
        <fullName evidence="2">DUF4397 domain-containing protein</fullName>
    </submittedName>
</protein>
<accession>A0ABT0KSR8</accession>
<gene>
    <name evidence="2" type="ORF">L2737_16485</name>
</gene>
<dbReference type="EMBL" id="JAKIKU010000009">
    <property type="protein sequence ID" value="MCL1046902.1"/>
    <property type="molecule type" value="Genomic_DNA"/>
</dbReference>
<proteinExistence type="predicted"/>
<evidence type="ECO:0000313" key="3">
    <source>
        <dbReference type="Proteomes" id="UP001202134"/>
    </source>
</evidence>
<evidence type="ECO:0000256" key="1">
    <source>
        <dbReference type="SAM" id="SignalP"/>
    </source>
</evidence>
<evidence type="ECO:0000313" key="2">
    <source>
        <dbReference type="EMBL" id="MCL1046902.1"/>
    </source>
</evidence>
<feature type="chain" id="PRO_5046231104" evidence="1">
    <location>
        <begin position="25"/>
        <end position="477"/>
    </location>
</feature>
<comment type="caution">
    <text evidence="2">The sequence shown here is derived from an EMBL/GenBank/DDBJ whole genome shotgun (WGS) entry which is preliminary data.</text>
</comment>
<dbReference type="PROSITE" id="PS51257">
    <property type="entry name" value="PROKAR_LIPOPROTEIN"/>
    <property type="match status" value="1"/>
</dbReference>
<name>A0ABT0KSR8_9GAMM</name>